<evidence type="ECO:0000256" key="2">
    <source>
        <dbReference type="ARBA" id="ARBA00022475"/>
    </source>
</evidence>
<evidence type="ECO:0000256" key="6">
    <source>
        <dbReference type="ARBA" id="ARBA00037066"/>
    </source>
</evidence>
<keyword evidence="1" id="KW-0813">Transport</keyword>
<evidence type="ECO:0000256" key="1">
    <source>
        <dbReference type="ARBA" id="ARBA00022448"/>
    </source>
</evidence>
<keyword evidence="5" id="KW-1278">Translocase</keyword>
<dbReference type="Gene3D" id="3.40.50.300">
    <property type="entry name" value="P-loop containing nucleotide triphosphate hydrolases"/>
    <property type="match status" value="1"/>
</dbReference>
<dbReference type="Proteomes" id="UP001181355">
    <property type="component" value="Chromosome"/>
</dbReference>
<dbReference type="InterPro" id="IPR017871">
    <property type="entry name" value="ABC_transporter-like_CS"/>
</dbReference>
<feature type="domain" description="ABC transporter" evidence="7">
    <location>
        <begin position="8"/>
        <end position="244"/>
    </location>
</feature>
<dbReference type="InterPro" id="IPR027417">
    <property type="entry name" value="P-loop_NTPase"/>
</dbReference>
<dbReference type="SUPFAM" id="SSF52540">
    <property type="entry name" value="P-loop containing nucleoside triphosphate hydrolases"/>
    <property type="match status" value="1"/>
</dbReference>
<keyword evidence="2" id="KW-1003">Cell membrane</keyword>
<evidence type="ECO:0000259" key="7">
    <source>
        <dbReference type="PROSITE" id="PS50893"/>
    </source>
</evidence>
<evidence type="ECO:0000256" key="3">
    <source>
        <dbReference type="ARBA" id="ARBA00022741"/>
    </source>
</evidence>
<keyword evidence="3" id="KW-0547">Nucleotide-binding</keyword>
<gene>
    <name evidence="8" type="ORF">RF679_11575</name>
</gene>
<sequence>MNQATHVLRTEGLRLSAGKRALAHSLDWQVQVGECWCVIGRNGAGKSTLLKTLAGLREIENGAVFFNSKALSDWDLFELARLRAYLPQGRVDAFAYRALETVLSARHPYQDSHFWESNDDLDIALAAMRLLDVEDLAQRDVRSLSGGERQRVAIAALLAQDAQIMLLDEPANALDLAHQVSVMQILSEQCHRFDKAVVMVSHDINLAYQVATHVLLMMPHGETLLGLKQDVMTAANLSACLGHPIERFEHGKQTLFMPSLGQ</sequence>
<dbReference type="GO" id="GO:0005524">
    <property type="term" value="F:ATP binding"/>
    <property type="evidence" value="ECO:0007669"/>
    <property type="project" value="UniProtKB-KW"/>
</dbReference>
<dbReference type="PROSITE" id="PS00211">
    <property type="entry name" value="ABC_TRANSPORTER_1"/>
    <property type="match status" value="1"/>
</dbReference>
<dbReference type="InterPro" id="IPR003439">
    <property type="entry name" value="ABC_transporter-like_ATP-bd"/>
</dbReference>
<evidence type="ECO:0000313" key="8">
    <source>
        <dbReference type="EMBL" id="WMW79287.1"/>
    </source>
</evidence>
<dbReference type="SMART" id="SM00382">
    <property type="entry name" value="AAA"/>
    <property type="match status" value="1"/>
</dbReference>
<proteinExistence type="predicted"/>
<dbReference type="CDD" id="cd03214">
    <property type="entry name" value="ABC_Iron-Siderophores_B12_Hemin"/>
    <property type="match status" value="1"/>
</dbReference>
<reference evidence="8" key="1">
    <citation type="submission" date="2023-09" db="EMBL/GenBank/DDBJ databases">
        <title>Undibacterium sp. 20NA77.5 isolated from freshwater.</title>
        <authorList>
            <person name="Le V."/>
            <person name="Ko S.-R."/>
            <person name="Ahn C.-Y."/>
            <person name="Oh H.-M."/>
        </authorList>
    </citation>
    <scope>NUCLEOTIDE SEQUENCE</scope>
    <source>
        <strain evidence="8">20NA77.5</strain>
    </source>
</reference>
<keyword evidence="9" id="KW-1185">Reference proteome</keyword>
<dbReference type="InterPro" id="IPR003593">
    <property type="entry name" value="AAA+_ATPase"/>
</dbReference>
<evidence type="ECO:0000256" key="4">
    <source>
        <dbReference type="ARBA" id="ARBA00022840"/>
    </source>
</evidence>
<comment type="function">
    <text evidence="6">Part of the ABC transporter complex HmuTUV involved in hemin import. Responsible for energy coupling to the transport system.</text>
</comment>
<evidence type="ECO:0000313" key="9">
    <source>
        <dbReference type="Proteomes" id="UP001181355"/>
    </source>
</evidence>
<protein>
    <submittedName>
        <fullName evidence="8">ABC transporter ATP-binding protein</fullName>
    </submittedName>
</protein>
<evidence type="ECO:0000256" key="5">
    <source>
        <dbReference type="ARBA" id="ARBA00022967"/>
    </source>
</evidence>
<dbReference type="PANTHER" id="PTHR42794:SF1">
    <property type="entry name" value="HEMIN IMPORT ATP-BINDING PROTEIN HMUV"/>
    <property type="match status" value="1"/>
</dbReference>
<accession>A0ABY9RGC2</accession>
<keyword evidence="2" id="KW-0472">Membrane</keyword>
<organism evidence="8 9">
    <name type="scientific">Undibacterium cyanobacteriorum</name>
    <dbReference type="NCBI Taxonomy" id="3073561"/>
    <lineage>
        <taxon>Bacteria</taxon>
        <taxon>Pseudomonadati</taxon>
        <taxon>Pseudomonadota</taxon>
        <taxon>Betaproteobacteria</taxon>
        <taxon>Burkholderiales</taxon>
        <taxon>Oxalobacteraceae</taxon>
        <taxon>Undibacterium</taxon>
    </lineage>
</organism>
<name>A0ABY9RGC2_9BURK</name>
<dbReference type="EMBL" id="CP133720">
    <property type="protein sequence ID" value="WMW79287.1"/>
    <property type="molecule type" value="Genomic_DNA"/>
</dbReference>
<dbReference type="PROSITE" id="PS50893">
    <property type="entry name" value="ABC_TRANSPORTER_2"/>
    <property type="match status" value="1"/>
</dbReference>
<dbReference type="PANTHER" id="PTHR42794">
    <property type="entry name" value="HEMIN IMPORT ATP-BINDING PROTEIN HMUV"/>
    <property type="match status" value="1"/>
</dbReference>
<keyword evidence="4 8" id="KW-0067">ATP-binding</keyword>
<dbReference type="RefSeq" id="WP_309480786.1">
    <property type="nucleotide sequence ID" value="NZ_CP133720.1"/>
</dbReference>
<dbReference type="Pfam" id="PF00005">
    <property type="entry name" value="ABC_tran"/>
    <property type="match status" value="1"/>
</dbReference>